<dbReference type="EMBL" id="BK015056">
    <property type="protein sequence ID" value="DAD89244.1"/>
    <property type="molecule type" value="Genomic_DNA"/>
</dbReference>
<protein>
    <submittedName>
        <fullName evidence="1">Uncharacterized protein</fullName>
    </submittedName>
</protein>
<sequence>MCYVLHARVTFPTVRPPLLWAHSIARSIGVPDYFV</sequence>
<organism evidence="1">
    <name type="scientific">Microviridae sp. ctNWS1</name>
    <dbReference type="NCBI Taxonomy" id="2826733"/>
    <lineage>
        <taxon>Viruses</taxon>
        <taxon>Monodnaviria</taxon>
        <taxon>Sangervirae</taxon>
        <taxon>Phixviricota</taxon>
        <taxon>Malgrandaviricetes</taxon>
        <taxon>Petitvirales</taxon>
        <taxon>Microviridae</taxon>
    </lineage>
</organism>
<proteinExistence type="predicted"/>
<name>A0A8S5N484_9VIRU</name>
<reference evidence="1" key="1">
    <citation type="journal article" date="2021" name="Proc. Natl. Acad. Sci. U.S.A.">
        <title>A Catalog of Tens of Thousands of Viruses from Human Metagenomes Reveals Hidden Associations with Chronic Diseases.</title>
        <authorList>
            <person name="Tisza M.J."/>
            <person name="Buck C.B."/>
        </authorList>
    </citation>
    <scope>NUCLEOTIDE SEQUENCE</scope>
    <source>
        <strain evidence="1">CtNWS1</strain>
    </source>
</reference>
<evidence type="ECO:0000313" key="1">
    <source>
        <dbReference type="EMBL" id="DAD89244.1"/>
    </source>
</evidence>
<accession>A0A8S5N484</accession>